<keyword evidence="1" id="KW-0805">Transcription regulation</keyword>
<dbReference type="Proteomes" id="UP000533598">
    <property type="component" value="Unassembled WGS sequence"/>
</dbReference>
<dbReference type="Gene3D" id="1.10.260.40">
    <property type="entry name" value="lambda repressor-like DNA-binding domains"/>
    <property type="match status" value="1"/>
</dbReference>
<dbReference type="SUPFAM" id="SSF53822">
    <property type="entry name" value="Periplasmic binding protein-like I"/>
    <property type="match status" value="1"/>
</dbReference>
<dbReference type="EMBL" id="JACHMH010000001">
    <property type="protein sequence ID" value="MBB4680474.1"/>
    <property type="molecule type" value="Genomic_DNA"/>
</dbReference>
<dbReference type="CDD" id="cd01392">
    <property type="entry name" value="HTH_LacI"/>
    <property type="match status" value="1"/>
</dbReference>
<dbReference type="GO" id="GO:0003700">
    <property type="term" value="F:DNA-binding transcription factor activity"/>
    <property type="evidence" value="ECO:0007669"/>
    <property type="project" value="TreeGrafter"/>
</dbReference>
<comment type="caution">
    <text evidence="5">The sequence shown here is derived from an EMBL/GenBank/DDBJ whole genome shotgun (WGS) entry which is preliminary data.</text>
</comment>
<feature type="domain" description="HTH lacI-type" evidence="4">
    <location>
        <begin position="8"/>
        <end position="62"/>
    </location>
</feature>
<evidence type="ECO:0000256" key="1">
    <source>
        <dbReference type="ARBA" id="ARBA00023015"/>
    </source>
</evidence>
<sequence length="341" mass="36988">MIRDEARPTLEDVAAHAGVSRSTASRALNEESYVSARSREKVLNSARELGYSPNQAARSLVTRRTNAVALVLSEPETKVLEDPYFAEIVRGAFRELSALGSQMLMMLVDSKEDIPGTVRFLDGGHVDGALIFASHQADQLPAALRSLRLPMVFGGGRPGGTIRGLHLVDFDNTGGAKLAVEHLQSLGRKRIGTVSGPLDQRSAVDRRIGWQQTLGLSERTAARLSEEGDFTPEGGEQAMRRLLTRVPNLDAVFVANDPMAAGALRALQNAGRRVPEDVALVGFDDHPGLAEATNPPLTTVHQDPREQIRQMMATLHQLIDGDAPAPRRRVLPVRLVRRASA</sequence>
<proteinExistence type="predicted"/>
<reference evidence="5 6" key="1">
    <citation type="submission" date="2020-08" db="EMBL/GenBank/DDBJ databases">
        <title>Sequencing the genomes of 1000 actinobacteria strains.</title>
        <authorList>
            <person name="Klenk H.-P."/>
        </authorList>
    </citation>
    <scope>NUCLEOTIDE SEQUENCE [LARGE SCALE GENOMIC DNA]</scope>
    <source>
        <strain evidence="5 6">DSM 44230</strain>
    </source>
</reference>
<dbReference type="PROSITE" id="PS50932">
    <property type="entry name" value="HTH_LACI_2"/>
    <property type="match status" value="1"/>
</dbReference>
<evidence type="ECO:0000259" key="4">
    <source>
        <dbReference type="PROSITE" id="PS50932"/>
    </source>
</evidence>
<keyword evidence="2 5" id="KW-0238">DNA-binding</keyword>
<evidence type="ECO:0000313" key="5">
    <source>
        <dbReference type="EMBL" id="MBB4680474.1"/>
    </source>
</evidence>
<dbReference type="AlphaFoldDB" id="A0A7W7CFZ7"/>
<dbReference type="InterPro" id="IPR046335">
    <property type="entry name" value="LacI/GalR-like_sensor"/>
</dbReference>
<protein>
    <submittedName>
        <fullName evidence="5">DNA-binding LacI/PurR family transcriptional regulator</fullName>
    </submittedName>
</protein>
<name>A0A7W7CFZ7_9PSEU</name>
<dbReference type="Gene3D" id="3.40.50.2300">
    <property type="match status" value="2"/>
</dbReference>
<organism evidence="5 6">
    <name type="scientific">Crossiella cryophila</name>
    <dbReference type="NCBI Taxonomy" id="43355"/>
    <lineage>
        <taxon>Bacteria</taxon>
        <taxon>Bacillati</taxon>
        <taxon>Actinomycetota</taxon>
        <taxon>Actinomycetes</taxon>
        <taxon>Pseudonocardiales</taxon>
        <taxon>Pseudonocardiaceae</taxon>
        <taxon>Crossiella</taxon>
    </lineage>
</organism>
<dbReference type="InterPro" id="IPR000843">
    <property type="entry name" value="HTH_LacI"/>
</dbReference>
<dbReference type="PANTHER" id="PTHR30146">
    <property type="entry name" value="LACI-RELATED TRANSCRIPTIONAL REPRESSOR"/>
    <property type="match status" value="1"/>
</dbReference>
<evidence type="ECO:0000256" key="3">
    <source>
        <dbReference type="ARBA" id="ARBA00023163"/>
    </source>
</evidence>
<dbReference type="InterPro" id="IPR010982">
    <property type="entry name" value="Lambda_DNA-bd_dom_sf"/>
</dbReference>
<dbReference type="SMART" id="SM00354">
    <property type="entry name" value="HTH_LACI"/>
    <property type="match status" value="1"/>
</dbReference>
<dbReference type="Pfam" id="PF00356">
    <property type="entry name" value="LacI"/>
    <property type="match status" value="1"/>
</dbReference>
<accession>A0A7W7CFZ7</accession>
<dbReference type="RefSeq" id="WP_185006318.1">
    <property type="nucleotide sequence ID" value="NZ_BAAAUI010000005.1"/>
</dbReference>
<dbReference type="PROSITE" id="PS00356">
    <property type="entry name" value="HTH_LACI_1"/>
    <property type="match status" value="1"/>
</dbReference>
<keyword evidence="3" id="KW-0804">Transcription</keyword>
<dbReference type="GO" id="GO:0000976">
    <property type="term" value="F:transcription cis-regulatory region binding"/>
    <property type="evidence" value="ECO:0007669"/>
    <property type="project" value="TreeGrafter"/>
</dbReference>
<evidence type="ECO:0000256" key="2">
    <source>
        <dbReference type="ARBA" id="ARBA00023125"/>
    </source>
</evidence>
<dbReference type="SUPFAM" id="SSF47413">
    <property type="entry name" value="lambda repressor-like DNA-binding domains"/>
    <property type="match status" value="1"/>
</dbReference>
<evidence type="ECO:0000313" key="6">
    <source>
        <dbReference type="Proteomes" id="UP000533598"/>
    </source>
</evidence>
<keyword evidence="6" id="KW-1185">Reference proteome</keyword>
<dbReference type="InterPro" id="IPR028082">
    <property type="entry name" value="Peripla_BP_I"/>
</dbReference>
<dbReference type="Pfam" id="PF13377">
    <property type="entry name" value="Peripla_BP_3"/>
    <property type="match status" value="1"/>
</dbReference>
<dbReference type="PANTHER" id="PTHR30146:SF109">
    <property type="entry name" value="HTH-TYPE TRANSCRIPTIONAL REGULATOR GALS"/>
    <property type="match status" value="1"/>
</dbReference>
<dbReference type="CDD" id="cd06267">
    <property type="entry name" value="PBP1_LacI_sugar_binding-like"/>
    <property type="match status" value="1"/>
</dbReference>
<gene>
    <name evidence="5" type="ORF">HNR67_006592</name>
</gene>